<dbReference type="AlphaFoldDB" id="A0A0L0FFF8"/>
<dbReference type="GeneID" id="25913188"/>
<evidence type="ECO:0000313" key="2">
    <source>
        <dbReference type="Proteomes" id="UP000054560"/>
    </source>
</evidence>
<accession>A0A0L0FFF8</accession>
<dbReference type="EMBL" id="KQ244097">
    <property type="protein sequence ID" value="KNC74778.1"/>
    <property type="molecule type" value="Genomic_DNA"/>
</dbReference>
<dbReference type="Proteomes" id="UP000054560">
    <property type="component" value="Unassembled WGS sequence"/>
</dbReference>
<gene>
    <name evidence="1" type="ORF">SARC_12684</name>
</gene>
<protein>
    <submittedName>
        <fullName evidence="1">Uncharacterized protein</fullName>
    </submittedName>
</protein>
<organism evidence="1 2">
    <name type="scientific">Sphaeroforma arctica JP610</name>
    <dbReference type="NCBI Taxonomy" id="667725"/>
    <lineage>
        <taxon>Eukaryota</taxon>
        <taxon>Ichthyosporea</taxon>
        <taxon>Ichthyophonida</taxon>
        <taxon>Sphaeroforma</taxon>
    </lineage>
</organism>
<name>A0A0L0FFF8_9EUKA</name>
<dbReference type="RefSeq" id="XP_014148680.1">
    <property type="nucleotide sequence ID" value="XM_014293205.1"/>
</dbReference>
<proteinExistence type="predicted"/>
<reference evidence="1 2" key="1">
    <citation type="submission" date="2011-02" db="EMBL/GenBank/DDBJ databases">
        <title>The Genome Sequence of Sphaeroforma arctica JP610.</title>
        <authorList>
            <consortium name="The Broad Institute Genome Sequencing Platform"/>
            <person name="Russ C."/>
            <person name="Cuomo C."/>
            <person name="Young S.K."/>
            <person name="Zeng Q."/>
            <person name="Gargeya S."/>
            <person name="Alvarado L."/>
            <person name="Berlin A."/>
            <person name="Chapman S.B."/>
            <person name="Chen Z."/>
            <person name="Freedman E."/>
            <person name="Gellesch M."/>
            <person name="Goldberg J."/>
            <person name="Griggs A."/>
            <person name="Gujja S."/>
            <person name="Heilman E."/>
            <person name="Heiman D."/>
            <person name="Howarth C."/>
            <person name="Mehta T."/>
            <person name="Neiman D."/>
            <person name="Pearson M."/>
            <person name="Roberts A."/>
            <person name="Saif S."/>
            <person name="Shea T."/>
            <person name="Shenoy N."/>
            <person name="Sisk P."/>
            <person name="Stolte C."/>
            <person name="Sykes S."/>
            <person name="White J."/>
            <person name="Yandava C."/>
            <person name="Burger G."/>
            <person name="Gray M.W."/>
            <person name="Holland P.W.H."/>
            <person name="King N."/>
            <person name="Lang F.B.F."/>
            <person name="Roger A.J."/>
            <person name="Ruiz-Trillo I."/>
            <person name="Haas B."/>
            <person name="Nusbaum C."/>
            <person name="Birren B."/>
        </authorList>
    </citation>
    <scope>NUCLEOTIDE SEQUENCE [LARGE SCALE GENOMIC DNA]</scope>
    <source>
        <strain evidence="1 2">JP610</strain>
    </source>
</reference>
<keyword evidence="2" id="KW-1185">Reference proteome</keyword>
<sequence length="140" mass="15687">MGSLLSADPMVIYPKEVVFLRYGQESMPAPDFVALVYHMSPYRPQKLRKDFWEKLEADLFEKLAVAAVKREDEVVSCMVQEDTVGAVTHPSWKGVRCGLPAEEAGVETTPISVVGAFSSQSWRDISEVLDQSVRKKQKPN</sequence>
<evidence type="ECO:0000313" key="1">
    <source>
        <dbReference type="EMBL" id="KNC74778.1"/>
    </source>
</evidence>